<evidence type="ECO:0000259" key="5">
    <source>
        <dbReference type="Pfam" id="PF13186"/>
    </source>
</evidence>
<comment type="caution">
    <text evidence="6">The sequence shown here is derived from an EMBL/GenBank/DDBJ whole genome shotgun (WGS) entry which is preliminary data.</text>
</comment>
<dbReference type="CDD" id="cd01335">
    <property type="entry name" value="Radical_SAM"/>
    <property type="match status" value="1"/>
</dbReference>
<dbReference type="GO" id="GO:0003824">
    <property type="term" value="F:catalytic activity"/>
    <property type="evidence" value="ECO:0007669"/>
    <property type="project" value="InterPro"/>
</dbReference>
<keyword evidence="2" id="KW-0479">Metal-binding</keyword>
<dbReference type="GO" id="GO:0051536">
    <property type="term" value="F:iron-sulfur cluster binding"/>
    <property type="evidence" value="ECO:0007669"/>
    <property type="project" value="UniProtKB-KW"/>
</dbReference>
<dbReference type="EMBL" id="LGFU01000032">
    <property type="protein sequence ID" value="KUK46390.1"/>
    <property type="molecule type" value="Genomic_DNA"/>
</dbReference>
<evidence type="ECO:0000256" key="1">
    <source>
        <dbReference type="ARBA" id="ARBA00022691"/>
    </source>
</evidence>
<dbReference type="GO" id="GO:0046872">
    <property type="term" value="F:metal ion binding"/>
    <property type="evidence" value="ECO:0007669"/>
    <property type="project" value="UniProtKB-KW"/>
</dbReference>
<evidence type="ECO:0000256" key="4">
    <source>
        <dbReference type="ARBA" id="ARBA00023014"/>
    </source>
</evidence>
<dbReference type="InterPro" id="IPR013785">
    <property type="entry name" value="Aldolase_TIM"/>
</dbReference>
<evidence type="ECO:0000256" key="2">
    <source>
        <dbReference type="ARBA" id="ARBA00022723"/>
    </source>
</evidence>
<keyword evidence="1" id="KW-0949">S-adenosyl-L-methionine</keyword>
<dbReference type="PANTHER" id="PTHR11228">
    <property type="entry name" value="RADICAL SAM DOMAIN PROTEIN"/>
    <property type="match status" value="1"/>
</dbReference>
<organism evidence="6 7">
    <name type="scientific">Anaerolinea thermophila</name>
    <dbReference type="NCBI Taxonomy" id="167964"/>
    <lineage>
        <taxon>Bacteria</taxon>
        <taxon>Bacillati</taxon>
        <taxon>Chloroflexota</taxon>
        <taxon>Anaerolineae</taxon>
        <taxon>Anaerolineales</taxon>
        <taxon>Anaerolineaceae</taxon>
        <taxon>Anaerolinea</taxon>
    </lineage>
</organism>
<evidence type="ECO:0000313" key="7">
    <source>
        <dbReference type="Proteomes" id="UP000064249"/>
    </source>
</evidence>
<dbReference type="InterPro" id="IPR050377">
    <property type="entry name" value="Radical_SAM_PqqE_MftC-like"/>
</dbReference>
<keyword evidence="4" id="KW-0411">Iron-sulfur</keyword>
<dbReference type="InterPro" id="IPR058240">
    <property type="entry name" value="rSAM_sf"/>
</dbReference>
<dbReference type="Proteomes" id="UP000064249">
    <property type="component" value="Unassembled WGS sequence"/>
</dbReference>
<dbReference type="PANTHER" id="PTHR11228:SF7">
    <property type="entry name" value="PQQA PEPTIDE CYCLASE"/>
    <property type="match status" value="1"/>
</dbReference>
<dbReference type="Gene3D" id="3.20.20.70">
    <property type="entry name" value="Aldolase class I"/>
    <property type="match status" value="1"/>
</dbReference>
<dbReference type="InterPro" id="IPR007197">
    <property type="entry name" value="rSAM"/>
</dbReference>
<gene>
    <name evidence="6" type="ORF">XD73_0730</name>
</gene>
<protein>
    <submittedName>
        <fullName evidence="6">Fe-S oxidoreductase</fullName>
    </submittedName>
</protein>
<evidence type="ECO:0000313" key="6">
    <source>
        <dbReference type="EMBL" id="KUK46390.1"/>
    </source>
</evidence>
<dbReference type="SFLD" id="SFLDS00029">
    <property type="entry name" value="Radical_SAM"/>
    <property type="match status" value="1"/>
</dbReference>
<dbReference type="Pfam" id="PF13186">
    <property type="entry name" value="SPASM"/>
    <property type="match status" value="1"/>
</dbReference>
<reference evidence="6 7" key="1">
    <citation type="journal article" date="2015" name="MBio">
        <title>Genome-Resolved Metagenomic Analysis Reveals Roles for Candidate Phyla and Other Microbial Community Members in Biogeochemical Transformations in Oil Reservoirs.</title>
        <authorList>
            <person name="Hu P."/>
            <person name="Tom L."/>
            <person name="Singh A."/>
            <person name="Thomas B.C."/>
            <person name="Baker B.J."/>
            <person name="Piceno Y.M."/>
            <person name="Andersen G.L."/>
            <person name="Banfield J.F."/>
        </authorList>
    </citation>
    <scope>NUCLEOTIDE SEQUENCE [LARGE SCALE GENOMIC DNA]</scope>
    <source>
        <strain evidence="6">46_16</strain>
    </source>
</reference>
<dbReference type="SUPFAM" id="SSF102114">
    <property type="entry name" value="Radical SAM enzymes"/>
    <property type="match status" value="2"/>
</dbReference>
<dbReference type="CDD" id="cd21109">
    <property type="entry name" value="SPASM"/>
    <property type="match status" value="1"/>
</dbReference>
<feature type="domain" description="4Fe4S-binding SPASM" evidence="5">
    <location>
        <begin position="277"/>
        <end position="339"/>
    </location>
</feature>
<keyword evidence="3" id="KW-0408">Iron</keyword>
<name>A0A117LGU0_9CHLR</name>
<evidence type="ECO:0000256" key="3">
    <source>
        <dbReference type="ARBA" id="ARBA00023004"/>
    </source>
</evidence>
<sequence>MIDIHFYQKVYDLKYRVMNGEKFERDFLLQKLEEFRSPDPVLYNIETTNSCNMRCEMCPRTTMMTRPIETLEPELFKKIIDQLRPWSNEEWQGWEKFVTENYHIKPDDMSENHFFLYVIPKVIVLHGYGDPLLDKQIPQYVGWMTEKGIPSYFSCNPANINMKRTVETFENGLDYIKYSIESVDDTRHKEIRGYLSNFTESYQQIVELLNVKAQKNLSTTIVITMLNLNKPGQRDEFEQLKEKFKDLDVYIYLKSQDQQWYEDNKAGTNSIHWIEFCQFPWSSMTIKSNGESCECVEDFNNEIVLGDARQQSLYDIWNGEKYRKFRMDHFNLTPGIKCTEQCDMQLIGSFLAS</sequence>
<dbReference type="AlphaFoldDB" id="A0A117LGU0"/>
<dbReference type="InterPro" id="IPR023885">
    <property type="entry name" value="4Fe4S-binding_SPASM_dom"/>
</dbReference>
<proteinExistence type="predicted"/>
<accession>A0A117LGU0</accession>